<dbReference type="EnsemblProtists" id="EKX54216">
    <property type="protein sequence ID" value="EKX54216"/>
    <property type="gene ID" value="GUITHDRAFT_150189"/>
</dbReference>
<evidence type="ECO:0000313" key="1">
    <source>
        <dbReference type="EMBL" id="EKX54216.1"/>
    </source>
</evidence>
<dbReference type="EMBL" id="JH992968">
    <property type="protein sequence ID" value="EKX54216.1"/>
    <property type="molecule type" value="Genomic_DNA"/>
</dbReference>
<dbReference type="KEGG" id="gtt:GUITHDRAFT_150190"/>
<name>L1K0T5_GUITC</name>
<dbReference type="PaxDb" id="55529-EKX54216"/>
<dbReference type="EnsemblProtists" id="EKX54217">
    <property type="protein sequence ID" value="EKX54217"/>
    <property type="gene ID" value="GUITHDRAFT_150190"/>
</dbReference>
<dbReference type="KEGG" id="gtt:GUITHDRAFT_150189"/>
<dbReference type="GeneID" id="17310739"/>
<sequence>MPVMYYLKLRAIYEELEEKSNAFSEAWNRMRRNEADMLQRLYQLTRQVNSLLLVARQTERRGLGRKAMILMGLYKPRISKRLKMGQRSNDIELLYKEAQQLSGPFQDFVARWNAHGVVKQGNIKTCSRALQKVVRSYERDCSKLTDLVRCSIVVKDLTELTRWVEHLMRTSEVAFGYEKRFPHRGKVQPDGAEESEGEGVELSKKFMSITCIKNRYDPAYNKHETVGYRDVCVCVEVGYIKSSIMNSCMLVPLSEWETTEGLHRHICEMQVILHDMYSLKSGLHKSYVQFRNTVVQ</sequence>
<dbReference type="Proteomes" id="UP000011087">
    <property type="component" value="Unassembled WGS sequence"/>
</dbReference>
<protein>
    <submittedName>
        <fullName evidence="2 3">Uncharacterized protein</fullName>
    </submittedName>
</protein>
<evidence type="ECO:0000313" key="2">
    <source>
        <dbReference type="EMBL" id="EKX54217.1"/>
    </source>
</evidence>
<accession>L1K0T5</accession>
<dbReference type="RefSeq" id="XP_005841197.1">
    <property type="nucleotide sequence ID" value="XM_005841140.1"/>
</dbReference>
<evidence type="ECO:0000313" key="5">
    <source>
        <dbReference type="Proteomes" id="UP000011087"/>
    </source>
</evidence>
<proteinExistence type="predicted"/>
<reference evidence="4" key="3">
    <citation type="submission" date="2016-03" db="UniProtKB">
        <authorList>
            <consortium name="EnsemblProtists"/>
        </authorList>
    </citation>
    <scope>IDENTIFICATION</scope>
</reference>
<dbReference type="EMBL" id="JH992968">
    <property type="protein sequence ID" value="EKX54217.1"/>
    <property type="molecule type" value="Genomic_DNA"/>
</dbReference>
<reference evidence="5" key="2">
    <citation type="submission" date="2012-11" db="EMBL/GenBank/DDBJ databases">
        <authorList>
            <person name="Kuo A."/>
            <person name="Curtis B.A."/>
            <person name="Tanifuji G."/>
            <person name="Burki F."/>
            <person name="Gruber A."/>
            <person name="Irimia M."/>
            <person name="Maruyama S."/>
            <person name="Arias M.C."/>
            <person name="Ball S.G."/>
            <person name="Gile G.H."/>
            <person name="Hirakawa Y."/>
            <person name="Hopkins J.F."/>
            <person name="Rensing S.A."/>
            <person name="Schmutz J."/>
            <person name="Symeonidi A."/>
            <person name="Elias M."/>
            <person name="Eveleigh R.J."/>
            <person name="Herman E.K."/>
            <person name="Klute M.J."/>
            <person name="Nakayama T."/>
            <person name="Obornik M."/>
            <person name="Reyes-Prieto A."/>
            <person name="Armbrust E.V."/>
            <person name="Aves S.J."/>
            <person name="Beiko R.G."/>
            <person name="Coutinho P."/>
            <person name="Dacks J.B."/>
            <person name="Durnford D.G."/>
            <person name="Fast N.M."/>
            <person name="Green B.R."/>
            <person name="Grisdale C."/>
            <person name="Hempe F."/>
            <person name="Henrissat B."/>
            <person name="Hoppner M.P."/>
            <person name="Ishida K.-I."/>
            <person name="Kim E."/>
            <person name="Koreny L."/>
            <person name="Kroth P.G."/>
            <person name="Liu Y."/>
            <person name="Malik S.-B."/>
            <person name="Maier U.G."/>
            <person name="McRose D."/>
            <person name="Mock T."/>
            <person name="Neilson J.A."/>
            <person name="Onodera N.T."/>
            <person name="Poole A.M."/>
            <person name="Pritham E.J."/>
            <person name="Richards T.A."/>
            <person name="Rocap G."/>
            <person name="Roy S.W."/>
            <person name="Sarai C."/>
            <person name="Schaack S."/>
            <person name="Shirato S."/>
            <person name="Slamovits C.H."/>
            <person name="Spencer D.F."/>
            <person name="Suzuki S."/>
            <person name="Worden A.Z."/>
            <person name="Zauner S."/>
            <person name="Barry K."/>
            <person name="Bell C."/>
            <person name="Bharti A.K."/>
            <person name="Crow J.A."/>
            <person name="Grimwood J."/>
            <person name="Kramer R."/>
            <person name="Lindquist E."/>
            <person name="Lucas S."/>
            <person name="Salamov A."/>
            <person name="McFadden G.I."/>
            <person name="Lane C.E."/>
            <person name="Keeling P.J."/>
            <person name="Gray M.W."/>
            <person name="Grigoriev I.V."/>
            <person name="Archibald J.M."/>
        </authorList>
    </citation>
    <scope>NUCLEOTIDE SEQUENCE</scope>
    <source>
        <strain evidence="5">CCMP2712</strain>
    </source>
</reference>
<dbReference type="RefSeq" id="XP_005841196.1">
    <property type="nucleotide sequence ID" value="XM_005841139.1"/>
</dbReference>
<gene>
    <name evidence="1" type="ORF">GUITHDRAFT_150189</name>
    <name evidence="2" type="ORF">GUITHDRAFT_150190</name>
</gene>
<reference evidence="2 5" key="1">
    <citation type="journal article" date="2012" name="Nature">
        <title>Algal genomes reveal evolutionary mosaicism and the fate of nucleomorphs.</title>
        <authorList>
            <consortium name="DOE Joint Genome Institute"/>
            <person name="Curtis B.A."/>
            <person name="Tanifuji G."/>
            <person name="Burki F."/>
            <person name="Gruber A."/>
            <person name="Irimia M."/>
            <person name="Maruyama S."/>
            <person name="Arias M.C."/>
            <person name="Ball S.G."/>
            <person name="Gile G.H."/>
            <person name="Hirakawa Y."/>
            <person name="Hopkins J.F."/>
            <person name="Kuo A."/>
            <person name="Rensing S.A."/>
            <person name="Schmutz J."/>
            <person name="Symeonidi A."/>
            <person name="Elias M."/>
            <person name="Eveleigh R.J."/>
            <person name="Herman E.K."/>
            <person name="Klute M.J."/>
            <person name="Nakayama T."/>
            <person name="Obornik M."/>
            <person name="Reyes-Prieto A."/>
            <person name="Armbrust E.V."/>
            <person name="Aves S.J."/>
            <person name="Beiko R.G."/>
            <person name="Coutinho P."/>
            <person name="Dacks J.B."/>
            <person name="Durnford D.G."/>
            <person name="Fast N.M."/>
            <person name="Green B.R."/>
            <person name="Grisdale C.J."/>
            <person name="Hempel F."/>
            <person name="Henrissat B."/>
            <person name="Hoppner M.P."/>
            <person name="Ishida K."/>
            <person name="Kim E."/>
            <person name="Koreny L."/>
            <person name="Kroth P.G."/>
            <person name="Liu Y."/>
            <person name="Malik S.B."/>
            <person name="Maier U.G."/>
            <person name="McRose D."/>
            <person name="Mock T."/>
            <person name="Neilson J.A."/>
            <person name="Onodera N.T."/>
            <person name="Poole A.M."/>
            <person name="Pritham E.J."/>
            <person name="Richards T.A."/>
            <person name="Rocap G."/>
            <person name="Roy S.W."/>
            <person name="Sarai C."/>
            <person name="Schaack S."/>
            <person name="Shirato S."/>
            <person name="Slamovits C.H."/>
            <person name="Spencer D.F."/>
            <person name="Suzuki S."/>
            <person name="Worden A.Z."/>
            <person name="Zauner S."/>
            <person name="Barry K."/>
            <person name="Bell C."/>
            <person name="Bharti A.K."/>
            <person name="Crow J.A."/>
            <person name="Grimwood J."/>
            <person name="Kramer R."/>
            <person name="Lindquist E."/>
            <person name="Lucas S."/>
            <person name="Salamov A."/>
            <person name="McFadden G.I."/>
            <person name="Lane C.E."/>
            <person name="Keeling P.J."/>
            <person name="Gray M.W."/>
            <person name="Grigoriev I.V."/>
            <person name="Archibald J.M."/>
        </authorList>
    </citation>
    <scope>NUCLEOTIDE SEQUENCE</scope>
    <source>
        <strain evidence="2 5">CCMP2712</strain>
    </source>
</reference>
<evidence type="ECO:0000313" key="3">
    <source>
        <dbReference type="EnsemblProtists" id="EKX54216"/>
    </source>
</evidence>
<keyword evidence="5" id="KW-1185">Reference proteome</keyword>
<dbReference type="GeneID" id="17310740"/>
<evidence type="ECO:0000313" key="4">
    <source>
        <dbReference type="EnsemblProtists" id="EKX54217"/>
    </source>
</evidence>
<dbReference type="HOGENOM" id="CLU_941498_0_0_1"/>
<dbReference type="AlphaFoldDB" id="L1K0T5"/>
<organism evidence="2">
    <name type="scientific">Guillardia theta (strain CCMP2712)</name>
    <name type="common">Cryptophyte</name>
    <dbReference type="NCBI Taxonomy" id="905079"/>
    <lineage>
        <taxon>Eukaryota</taxon>
        <taxon>Cryptophyceae</taxon>
        <taxon>Pyrenomonadales</taxon>
        <taxon>Geminigeraceae</taxon>
        <taxon>Guillardia</taxon>
    </lineage>
</organism>